<protein>
    <submittedName>
        <fullName evidence="2">Uncharacterized protein</fullName>
    </submittedName>
</protein>
<feature type="region of interest" description="Disordered" evidence="1">
    <location>
        <begin position="42"/>
        <end position="96"/>
    </location>
</feature>
<organism evidence="2">
    <name type="scientific">bioreactor metagenome</name>
    <dbReference type="NCBI Taxonomy" id="1076179"/>
    <lineage>
        <taxon>unclassified sequences</taxon>
        <taxon>metagenomes</taxon>
        <taxon>ecological metagenomes</taxon>
    </lineage>
</organism>
<reference evidence="2" key="1">
    <citation type="submission" date="2019-08" db="EMBL/GenBank/DDBJ databases">
        <authorList>
            <person name="Kucharzyk K."/>
            <person name="Murdoch R.W."/>
            <person name="Higgins S."/>
            <person name="Loffler F."/>
        </authorList>
    </citation>
    <scope>NUCLEOTIDE SEQUENCE</scope>
</reference>
<proteinExistence type="predicted"/>
<dbReference type="AlphaFoldDB" id="A0A645J1U6"/>
<gene>
    <name evidence="2" type="ORF">SDC9_205120</name>
</gene>
<name>A0A645J1U6_9ZZZZ</name>
<accession>A0A645J1U6</accession>
<feature type="compositionally biased region" description="Basic and acidic residues" evidence="1">
    <location>
        <begin position="51"/>
        <end position="77"/>
    </location>
</feature>
<comment type="caution">
    <text evidence="2">The sequence shown here is derived from an EMBL/GenBank/DDBJ whole genome shotgun (WGS) entry which is preliminary data.</text>
</comment>
<evidence type="ECO:0000256" key="1">
    <source>
        <dbReference type="SAM" id="MobiDB-lite"/>
    </source>
</evidence>
<evidence type="ECO:0000313" key="2">
    <source>
        <dbReference type="EMBL" id="MPN57426.1"/>
    </source>
</evidence>
<sequence>MIQLVHESDGRQPRRHRLEPLRLLDKIAKLRHLRGDGVDLEQGAVRHRRHHPDERGLADARRTVEDAARRPVRFEKRPQRRAGTKQMSLSGEFLRRPGAHSVRKGNFCDQTFAPLHEITPSRIPAGSSEDERRIPSVPAQTFAMG</sequence>
<feature type="region of interest" description="Disordered" evidence="1">
    <location>
        <begin position="120"/>
        <end position="145"/>
    </location>
</feature>
<dbReference type="EMBL" id="VSSQ01128933">
    <property type="protein sequence ID" value="MPN57426.1"/>
    <property type="molecule type" value="Genomic_DNA"/>
</dbReference>